<gene>
    <name evidence="3" type="ORF">DI603_03585</name>
</gene>
<accession>A0A2W5DZ21</accession>
<sequence length="343" mass="37355">MALPGGIRVEQGEVSAVQAPAAVVELLGRDGRVQWVQRVAQWPLTLGRSPACDIVLDDPYLAGEHAQLLWTPEGARLRLLETRNGARLGGRALATGQDEALPADGEFTLANSLLRLRTTADALAPEQVLVVQRQRHWALLPALIVLLLALQWLDRWTLADPDARWIDYASPLLAPLGFVLAWAGLWSLASQLFQHRFPFAAHLRRVLVVLCGLELLDWALPGLGYAFSLPRLTAVQALAMPVAGALLVAWHAHLVWPGARRILDGGITVLLLLGLGLQWGSRQEQQYVFGSPYLASLPPPALRVASPRPPQELIDSLQPLKAQLAKQARKDNEGASEDDGGDE</sequence>
<dbReference type="AlphaFoldDB" id="A0A2W5DZ21"/>
<evidence type="ECO:0000256" key="1">
    <source>
        <dbReference type="SAM" id="Phobius"/>
    </source>
</evidence>
<dbReference type="PROSITE" id="PS50006">
    <property type="entry name" value="FHA_DOMAIN"/>
    <property type="match status" value="1"/>
</dbReference>
<keyword evidence="1" id="KW-0472">Membrane</keyword>
<feature type="transmembrane region" description="Helical" evidence="1">
    <location>
        <begin position="233"/>
        <end position="250"/>
    </location>
</feature>
<feature type="transmembrane region" description="Helical" evidence="1">
    <location>
        <begin position="173"/>
        <end position="194"/>
    </location>
</feature>
<dbReference type="SUPFAM" id="SSF49879">
    <property type="entry name" value="SMAD/FHA domain"/>
    <property type="match status" value="1"/>
</dbReference>
<dbReference type="Proteomes" id="UP000249633">
    <property type="component" value="Unassembled WGS sequence"/>
</dbReference>
<proteinExistence type="predicted"/>
<dbReference type="Gene3D" id="2.60.200.20">
    <property type="match status" value="1"/>
</dbReference>
<evidence type="ECO:0000313" key="3">
    <source>
        <dbReference type="EMBL" id="PZP35858.1"/>
    </source>
</evidence>
<dbReference type="Pfam" id="PF00498">
    <property type="entry name" value="FHA"/>
    <property type="match status" value="1"/>
</dbReference>
<dbReference type="SMART" id="SM00240">
    <property type="entry name" value="FHA"/>
    <property type="match status" value="1"/>
</dbReference>
<evidence type="ECO:0000259" key="2">
    <source>
        <dbReference type="PROSITE" id="PS50006"/>
    </source>
</evidence>
<dbReference type="InterPro" id="IPR008984">
    <property type="entry name" value="SMAD_FHA_dom_sf"/>
</dbReference>
<dbReference type="EMBL" id="QFOD01000002">
    <property type="protein sequence ID" value="PZP35858.1"/>
    <property type="molecule type" value="Genomic_DNA"/>
</dbReference>
<organism evidence="3 4">
    <name type="scientific">Roseateles depolymerans</name>
    <dbReference type="NCBI Taxonomy" id="76731"/>
    <lineage>
        <taxon>Bacteria</taxon>
        <taxon>Pseudomonadati</taxon>
        <taxon>Pseudomonadota</taxon>
        <taxon>Betaproteobacteria</taxon>
        <taxon>Burkholderiales</taxon>
        <taxon>Sphaerotilaceae</taxon>
        <taxon>Roseateles</taxon>
    </lineage>
</organism>
<comment type="caution">
    <text evidence="3">The sequence shown here is derived from an EMBL/GenBank/DDBJ whole genome shotgun (WGS) entry which is preliminary data.</text>
</comment>
<keyword evidence="1" id="KW-0812">Transmembrane</keyword>
<dbReference type="CDD" id="cd00060">
    <property type="entry name" value="FHA"/>
    <property type="match status" value="1"/>
</dbReference>
<reference evidence="3 4" key="1">
    <citation type="submission" date="2017-08" db="EMBL/GenBank/DDBJ databases">
        <title>Infants hospitalized years apart are colonized by the same room-sourced microbial strains.</title>
        <authorList>
            <person name="Brooks B."/>
            <person name="Olm M.R."/>
            <person name="Firek B.A."/>
            <person name="Baker R."/>
            <person name="Thomas B.C."/>
            <person name="Morowitz M.J."/>
            <person name="Banfield J.F."/>
        </authorList>
    </citation>
    <scope>NUCLEOTIDE SEQUENCE [LARGE SCALE GENOMIC DNA]</scope>
    <source>
        <strain evidence="3">S2_012_000_R2_81</strain>
    </source>
</reference>
<protein>
    <recommendedName>
        <fullName evidence="2">FHA domain-containing protein</fullName>
    </recommendedName>
</protein>
<dbReference type="InterPro" id="IPR000253">
    <property type="entry name" value="FHA_dom"/>
</dbReference>
<name>A0A2W5DZ21_9BURK</name>
<keyword evidence="1" id="KW-1133">Transmembrane helix</keyword>
<evidence type="ECO:0000313" key="4">
    <source>
        <dbReference type="Proteomes" id="UP000249633"/>
    </source>
</evidence>
<feature type="transmembrane region" description="Helical" evidence="1">
    <location>
        <begin position="206"/>
        <end position="227"/>
    </location>
</feature>
<feature type="domain" description="FHA" evidence="2">
    <location>
        <begin position="44"/>
        <end position="93"/>
    </location>
</feature>
<feature type="transmembrane region" description="Helical" evidence="1">
    <location>
        <begin position="137"/>
        <end position="153"/>
    </location>
</feature>